<dbReference type="InterPro" id="IPR001640">
    <property type="entry name" value="Lgt"/>
</dbReference>
<comment type="caution">
    <text evidence="7">The sequence shown here is derived from an EMBL/GenBank/DDBJ whole genome shotgun (WGS) entry which is preliminary data.</text>
</comment>
<sequence length="278" mass="31485">MLSPLAITWAPSPEIFSIGPVTVRYYSVLFVSGFIIGYYIFVRFFKREKLPAEILDTLLYTLLGAAVIGARLGHCLFYEPEYYLARPIEILKVWEGGLASHGGAIGILIAIWYYVKKYGRKYDFDYLWLMERIGIATALAGALIRIGNLMNSEIYGNPTDLPWGFIFVLRGEVVPKHPTQLYEALAYLLTFAILMHLYWRMLPKLKKGTLFGLFLIGIFGARFLIEYVKEPQVAFEQTMALNMGQLLSIPFILAGIALIVYGYVTGKPAELESKPKKK</sequence>
<feature type="transmembrane region" description="Helical" evidence="6">
    <location>
        <begin position="25"/>
        <end position="45"/>
    </location>
</feature>
<organism evidence="7">
    <name type="scientific">bioreactor metagenome</name>
    <dbReference type="NCBI Taxonomy" id="1076179"/>
    <lineage>
        <taxon>unclassified sequences</taxon>
        <taxon>metagenomes</taxon>
        <taxon>ecological metagenomes</taxon>
    </lineage>
</organism>
<keyword evidence="3 6" id="KW-0812">Transmembrane</keyword>
<dbReference type="EMBL" id="VSSQ01021561">
    <property type="protein sequence ID" value="MPM67223.1"/>
    <property type="molecule type" value="Genomic_DNA"/>
</dbReference>
<dbReference type="PANTHER" id="PTHR30589:SF0">
    <property type="entry name" value="PHOSPHATIDYLGLYCEROL--PROLIPOPROTEIN DIACYLGLYCERYL TRANSFERASE"/>
    <property type="match status" value="1"/>
</dbReference>
<feature type="transmembrane region" description="Helical" evidence="6">
    <location>
        <begin position="127"/>
        <end position="146"/>
    </location>
</feature>
<feature type="transmembrane region" description="Helical" evidence="6">
    <location>
        <begin position="57"/>
        <end position="78"/>
    </location>
</feature>
<feature type="transmembrane region" description="Helical" evidence="6">
    <location>
        <begin position="208"/>
        <end position="225"/>
    </location>
</feature>
<keyword evidence="1" id="KW-1003">Cell membrane</keyword>
<dbReference type="EC" id="2.4.99.-" evidence="7"/>
<dbReference type="AlphaFoldDB" id="A0A645BVI2"/>
<dbReference type="NCBIfam" id="TIGR00544">
    <property type="entry name" value="lgt"/>
    <property type="match status" value="1"/>
</dbReference>
<feature type="transmembrane region" description="Helical" evidence="6">
    <location>
        <begin position="184"/>
        <end position="201"/>
    </location>
</feature>
<evidence type="ECO:0000313" key="7">
    <source>
        <dbReference type="EMBL" id="MPM67223.1"/>
    </source>
</evidence>
<evidence type="ECO:0000256" key="5">
    <source>
        <dbReference type="ARBA" id="ARBA00023136"/>
    </source>
</evidence>
<protein>
    <submittedName>
        <fullName evidence="7">Prolipoprotein diacylglyceryl transferase</fullName>
        <ecNumber evidence="7">2.4.99.-</ecNumber>
    </submittedName>
</protein>
<gene>
    <name evidence="7" type="primary">lgt_40</name>
    <name evidence="7" type="ORF">SDC9_114140</name>
</gene>
<accession>A0A645BVI2</accession>
<feature type="transmembrane region" description="Helical" evidence="6">
    <location>
        <begin position="245"/>
        <end position="264"/>
    </location>
</feature>
<evidence type="ECO:0000256" key="6">
    <source>
        <dbReference type="SAM" id="Phobius"/>
    </source>
</evidence>
<evidence type="ECO:0000256" key="4">
    <source>
        <dbReference type="ARBA" id="ARBA00022989"/>
    </source>
</evidence>
<keyword evidence="7" id="KW-0328">Glycosyltransferase</keyword>
<dbReference type="HAMAP" id="MF_01147">
    <property type="entry name" value="Lgt"/>
    <property type="match status" value="1"/>
</dbReference>
<name>A0A645BVI2_9ZZZZ</name>
<dbReference type="GO" id="GO:0042158">
    <property type="term" value="P:lipoprotein biosynthetic process"/>
    <property type="evidence" value="ECO:0007669"/>
    <property type="project" value="InterPro"/>
</dbReference>
<keyword evidence="4 6" id="KW-1133">Transmembrane helix</keyword>
<dbReference type="Pfam" id="PF01790">
    <property type="entry name" value="LGT"/>
    <property type="match status" value="1"/>
</dbReference>
<proteinExistence type="inferred from homology"/>
<dbReference type="GO" id="GO:0005886">
    <property type="term" value="C:plasma membrane"/>
    <property type="evidence" value="ECO:0007669"/>
    <property type="project" value="InterPro"/>
</dbReference>
<dbReference type="GO" id="GO:0008961">
    <property type="term" value="F:phosphatidylglycerol-prolipoprotein diacylglyceryl transferase activity"/>
    <property type="evidence" value="ECO:0007669"/>
    <property type="project" value="InterPro"/>
</dbReference>
<feature type="transmembrane region" description="Helical" evidence="6">
    <location>
        <begin position="98"/>
        <end position="115"/>
    </location>
</feature>
<keyword evidence="2 7" id="KW-0808">Transferase</keyword>
<evidence type="ECO:0000256" key="1">
    <source>
        <dbReference type="ARBA" id="ARBA00022475"/>
    </source>
</evidence>
<reference evidence="7" key="1">
    <citation type="submission" date="2019-08" db="EMBL/GenBank/DDBJ databases">
        <authorList>
            <person name="Kucharzyk K."/>
            <person name="Murdoch R.W."/>
            <person name="Higgins S."/>
            <person name="Loffler F."/>
        </authorList>
    </citation>
    <scope>NUCLEOTIDE SEQUENCE</scope>
</reference>
<keyword evidence="7" id="KW-0449">Lipoprotein</keyword>
<keyword evidence="5 6" id="KW-0472">Membrane</keyword>
<evidence type="ECO:0000256" key="2">
    <source>
        <dbReference type="ARBA" id="ARBA00022679"/>
    </source>
</evidence>
<evidence type="ECO:0000256" key="3">
    <source>
        <dbReference type="ARBA" id="ARBA00022692"/>
    </source>
</evidence>
<dbReference type="PANTHER" id="PTHR30589">
    <property type="entry name" value="PROLIPOPROTEIN DIACYLGLYCERYL TRANSFERASE"/>
    <property type="match status" value="1"/>
</dbReference>